<protein>
    <submittedName>
        <fullName evidence="2">Uncharacterized protein</fullName>
    </submittedName>
</protein>
<dbReference type="Proteomes" id="UP000479000">
    <property type="component" value="Unassembled WGS sequence"/>
</dbReference>
<evidence type="ECO:0000313" key="3">
    <source>
        <dbReference type="Proteomes" id="UP000479000"/>
    </source>
</evidence>
<dbReference type="EMBL" id="CADCXU010036366">
    <property type="protein sequence ID" value="CAB0021095.1"/>
    <property type="molecule type" value="Genomic_DNA"/>
</dbReference>
<dbReference type="AlphaFoldDB" id="A0A6H5HTT9"/>
<feature type="region of interest" description="Disordered" evidence="1">
    <location>
        <begin position="46"/>
        <end position="75"/>
    </location>
</feature>
<feature type="compositionally biased region" description="Low complexity" evidence="1">
    <location>
        <begin position="61"/>
        <end position="75"/>
    </location>
</feature>
<gene>
    <name evidence="2" type="ORF">NTEN_LOCUS24620</name>
</gene>
<evidence type="ECO:0000256" key="1">
    <source>
        <dbReference type="SAM" id="MobiDB-lite"/>
    </source>
</evidence>
<accession>A0A6H5HTT9</accession>
<name>A0A6H5HTT9_9HEMI</name>
<evidence type="ECO:0000313" key="2">
    <source>
        <dbReference type="EMBL" id="CAB0021095.1"/>
    </source>
</evidence>
<reference evidence="2 3" key="1">
    <citation type="submission" date="2020-02" db="EMBL/GenBank/DDBJ databases">
        <authorList>
            <person name="Ferguson B K."/>
        </authorList>
    </citation>
    <scope>NUCLEOTIDE SEQUENCE [LARGE SCALE GENOMIC DNA]</scope>
</reference>
<organism evidence="2 3">
    <name type="scientific">Nesidiocoris tenuis</name>
    <dbReference type="NCBI Taxonomy" id="355587"/>
    <lineage>
        <taxon>Eukaryota</taxon>
        <taxon>Metazoa</taxon>
        <taxon>Ecdysozoa</taxon>
        <taxon>Arthropoda</taxon>
        <taxon>Hexapoda</taxon>
        <taxon>Insecta</taxon>
        <taxon>Pterygota</taxon>
        <taxon>Neoptera</taxon>
        <taxon>Paraneoptera</taxon>
        <taxon>Hemiptera</taxon>
        <taxon>Heteroptera</taxon>
        <taxon>Panheteroptera</taxon>
        <taxon>Cimicomorpha</taxon>
        <taxon>Miridae</taxon>
        <taxon>Dicyphina</taxon>
        <taxon>Nesidiocoris</taxon>
    </lineage>
</organism>
<feature type="compositionally biased region" description="Gly residues" evidence="1">
    <location>
        <begin position="50"/>
        <end position="60"/>
    </location>
</feature>
<proteinExistence type="predicted"/>
<sequence>MSADGEFDSFRIPTDVSHRNLTLMQLNRFIFGRSWTARWRACASIDPKGEGCGGGGGKSCSGGRSSAAASVQRRL</sequence>
<keyword evidence="3" id="KW-1185">Reference proteome</keyword>